<dbReference type="Gene3D" id="2.40.50.120">
    <property type="match status" value="1"/>
</dbReference>
<feature type="domain" description="CUB" evidence="21">
    <location>
        <begin position="503"/>
        <end position="617"/>
    </location>
</feature>
<evidence type="ECO:0000256" key="16">
    <source>
        <dbReference type="ARBA" id="ARBA00079705"/>
    </source>
</evidence>
<evidence type="ECO:0000256" key="18">
    <source>
        <dbReference type="PROSITE-ProRule" id="PRU00059"/>
    </source>
</evidence>
<keyword evidence="9 20" id="KW-1133">Transmembrane helix</keyword>
<keyword evidence="17" id="KW-0479">Metal-binding</keyword>
<reference evidence="23 24" key="1">
    <citation type="submission" date="2017-08" db="EMBL/GenBank/DDBJ databases">
        <title>USMARCv1.0.</title>
        <authorList>
            <person name="Hannum G.I."/>
            <person name="Koren S."/>
            <person name="Schroeder S.G."/>
            <person name="Chin S.C."/>
            <person name="Nonneman D.J."/>
            <person name="Becker S.A."/>
            <person name="Rosen B.D."/>
            <person name="Bickhart D.M."/>
            <person name="Putnam N.H."/>
            <person name="Green R.E."/>
            <person name="Tuggle C.K."/>
            <person name="Liu H."/>
            <person name="Rohrer G.A."/>
            <person name="Warr A."/>
            <person name="Hall R."/>
            <person name="Kim K."/>
            <person name="Hume D.A."/>
            <person name="Talbot R."/>
            <person name="Chow W."/>
            <person name="Howe K."/>
            <person name="Schwartz A.S."/>
            <person name="Watson M."/>
            <person name="Archibald A.L."/>
            <person name="Phillippy A.M."/>
            <person name="Smith T.P.L."/>
        </authorList>
    </citation>
    <scope>NUCLEOTIDE SEQUENCE [LARGE SCALE GENOMIC DNA]</scope>
</reference>
<evidence type="ECO:0000256" key="17">
    <source>
        <dbReference type="PIRSR" id="PIRSR604254-1"/>
    </source>
</evidence>
<sequence length="764" mass="85347">MPRRLQPRSAGTKGPPGMTAAASEAASRSHPSASGDPAASAKPLLRWDEVPDDFVECFILSGYRRLPCTAQECLASVLKPTNETLNFWTHFIPLLLFLSKFCRLFFLSGRDVPFHHPWLLPLWCYASGVLLTFAMSCTAHVFSCLSLRLRAAFFYLDYASISYYGFGSTVAYYYYLLPGLSLLDARVMTPYVQQRLGWHVDCTGLIAAYRALVLPVAFVLAVACTVACCKSRTDWCSYPFALRTFVFVMPLSMACPIMLESWLFDLRGENPTLFVHFYRRYFWLVVAAFFNVSKIPERIQPGLFDIIGHSHQLFHIFTFLSIYDQVYYVEEGLRQFLKAPPDAPTFCGTVGYMLLLVICLGLVIKKFLNNSEFCSKKPVFTCGGILTGESGFIGSEGFPGVYPPNSKCTWKITVPEGKVVVLNFRFIDLESDNLCRYDFVDVYNGHANGQRIGRFCGTFRPGALVSSGNKMMVQMISDANTAGNGFMAMFTAAEPNERGDRYCGGRLERPSGSFKTPNWPDRDYPAGVACVWHIVAPKNQLIELEFEKFDVERDNYCRYDYVAVFNGGEINDAERIGKYCGDSPPAPIVSERNELLIQFLSDLSLTADGFIGHYKFRPKKLPTTIAPPVTTTYPVTTSVKPTVALCQQKCKRTGTPESNYCSSNFVLAGTVITTIPRGGSLHATISIINIYKEGNLAVQQAGKNMSAKVIVVCKQCPLLRRGLNYIIMGQVGEDGRGRIMPNSFIMMFKTKNQKLLNALKNKQC</sequence>
<feature type="domain" description="NTR" evidence="22">
    <location>
        <begin position="646"/>
        <end position="764"/>
    </location>
</feature>
<evidence type="ECO:0000313" key="24">
    <source>
        <dbReference type="Proteomes" id="UP000314985"/>
    </source>
</evidence>
<gene>
    <name evidence="23" type="primary">PCOLCE2</name>
</gene>
<evidence type="ECO:0000256" key="3">
    <source>
        <dbReference type="ARBA" id="ARBA00007018"/>
    </source>
</evidence>
<keyword evidence="11 18" id="KW-1015">Disulfide bond</keyword>
<dbReference type="InterPro" id="IPR035914">
    <property type="entry name" value="Sperma_CUB_dom_sf"/>
</dbReference>
<feature type="transmembrane region" description="Helical" evidence="20">
    <location>
        <begin position="154"/>
        <end position="175"/>
    </location>
</feature>
<evidence type="ECO:0000256" key="14">
    <source>
        <dbReference type="ARBA" id="ARBA00065159"/>
    </source>
</evidence>
<keyword evidence="5" id="KW-0358">Heparin-binding</keyword>
<dbReference type="FunFam" id="2.60.120.290:FF:000005">
    <property type="entry name" value="Procollagen C-endopeptidase enhancer 1"/>
    <property type="match status" value="1"/>
</dbReference>
<reference evidence="23" key="2">
    <citation type="submission" date="2025-08" db="UniProtKB">
        <authorList>
            <consortium name="Ensembl"/>
        </authorList>
    </citation>
    <scope>IDENTIFICATION</scope>
</reference>
<evidence type="ECO:0000256" key="6">
    <source>
        <dbReference type="ARBA" id="ARBA00022692"/>
    </source>
</evidence>
<dbReference type="PANTHER" id="PTHR24251:SF31">
    <property type="entry name" value="PROCOLLAGEN C-ENDOPEPTIDASE ENHANCER 2"/>
    <property type="match status" value="1"/>
</dbReference>
<comment type="similarity">
    <text evidence="3">Belongs to the ADIPOR family.</text>
</comment>
<evidence type="ECO:0000259" key="21">
    <source>
        <dbReference type="PROSITE" id="PS01180"/>
    </source>
</evidence>
<feature type="transmembrane region" description="Helical" evidence="20">
    <location>
        <begin position="118"/>
        <end position="142"/>
    </location>
</feature>
<dbReference type="SMART" id="SM00042">
    <property type="entry name" value="CUB"/>
    <property type="match status" value="2"/>
</dbReference>
<proteinExistence type="inferred from homology"/>
<evidence type="ECO:0000256" key="19">
    <source>
        <dbReference type="SAM" id="MobiDB-lite"/>
    </source>
</evidence>
<dbReference type="InterPro" id="IPR004254">
    <property type="entry name" value="AdipoR/HlyIII-related"/>
</dbReference>
<evidence type="ECO:0000256" key="5">
    <source>
        <dbReference type="ARBA" id="ARBA00022674"/>
    </source>
</evidence>
<evidence type="ECO:0000256" key="9">
    <source>
        <dbReference type="ARBA" id="ARBA00022989"/>
    </source>
</evidence>
<feature type="transmembrane region" description="Helical" evidence="20">
    <location>
        <begin position="207"/>
        <end position="228"/>
    </location>
</feature>
<evidence type="ECO:0000256" key="12">
    <source>
        <dbReference type="ARBA" id="ARBA00023180"/>
    </source>
</evidence>
<dbReference type="Proteomes" id="UP000314985">
    <property type="component" value="Chromosome 13"/>
</dbReference>
<dbReference type="SUPFAM" id="SSF49854">
    <property type="entry name" value="Spermadhesin, CUB domain"/>
    <property type="match status" value="2"/>
</dbReference>
<keyword evidence="10 20" id="KW-0472">Membrane</keyword>
<dbReference type="Pfam" id="PF03006">
    <property type="entry name" value="HlyIII"/>
    <property type="match status" value="1"/>
</dbReference>
<evidence type="ECO:0000256" key="8">
    <source>
        <dbReference type="ARBA" id="ARBA00022737"/>
    </source>
</evidence>
<comment type="caution">
    <text evidence="18">Lacks conserved residue(s) required for the propagation of feature annotation.</text>
</comment>
<feature type="transmembrane region" description="Helical" evidence="20">
    <location>
        <begin position="87"/>
        <end position="106"/>
    </location>
</feature>
<evidence type="ECO:0000256" key="11">
    <source>
        <dbReference type="ARBA" id="ARBA00023157"/>
    </source>
</evidence>
<evidence type="ECO:0000256" key="10">
    <source>
        <dbReference type="ARBA" id="ARBA00023136"/>
    </source>
</evidence>
<dbReference type="GO" id="GO:0005576">
    <property type="term" value="C:extracellular region"/>
    <property type="evidence" value="ECO:0007669"/>
    <property type="project" value="UniProtKB-SubCell"/>
</dbReference>
<dbReference type="Ensembl" id="ENSSSCT00070013006.1">
    <property type="protein sequence ID" value="ENSSSCP00070010714.1"/>
    <property type="gene ID" value="ENSSSCG00070006777.1"/>
</dbReference>
<dbReference type="GO" id="GO:0046872">
    <property type="term" value="F:metal ion binding"/>
    <property type="evidence" value="ECO:0007669"/>
    <property type="project" value="UniProtKB-KW"/>
</dbReference>
<accession>A0A4X1T707</accession>
<feature type="region of interest" description="Disordered" evidence="19">
    <location>
        <begin position="1"/>
        <end position="37"/>
    </location>
</feature>
<evidence type="ECO:0000256" key="1">
    <source>
        <dbReference type="ARBA" id="ARBA00004141"/>
    </source>
</evidence>
<keyword evidence="4" id="KW-0964">Secreted</keyword>
<evidence type="ECO:0000259" key="22">
    <source>
        <dbReference type="PROSITE" id="PS50189"/>
    </source>
</evidence>
<keyword evidence="12" id="KW-0325">Glycoprotein</keyword>
<dbReference type="PROSITE" id="PS01180">
    <property type="entry name" value="CUB"/>
    <property type="match status" value="2"/>
</dbReference>
<feature type="disulfide bond" evidence="18">
    <location>
        <begin position="503"/>
        <end position="530"/>
    </location>
</feature>
<dbReference type="CDD" id="cd00041">
    <property type="entry name" value="CUB"/>
    <property type="match status" value="2"/>
</dbReference>
<evidence type="ECO:0000256" key="15">
    <source>
        <dbReference type="ARBA" id="ARBA00069011"/>
    </source>
</evidence>
<name>A0A4X1T707_PIG</name>
<keyword evidence="6 20" id="KW-0812">Transmembrane</keyword>
<keyword evidence="7" id="KW-0732">Signal</keyword>
<evidence type="ECO:0000256" key="7">
    <source>
        <dbReference type="ARBA" id="ARBA00022729"/>
    </source>
</evidence>
<keyword evidence="17" id="KW-0862">Zinc</keyword>
<dbReference type="AlphaFoldDB" id="A0A4X1T707"/>
<dbReference type="Gene3D" id="2.60.120.290">
    <property type="entry name" value="Spermadhesin, CUB domain"/>
    <property type="match status" value="2"/>
</dbReference>
<feature type="binding site" evidence="17">
    <location>
        <position position="311"/>
    </location>
    <ligand>
        <name>Zn(2+)</name>
        <dbReference type="ChEBI" id="CHEBI:29105"/>
    </ligand>
</feature>
<comment type="function">
    <text evidence="13">Binds to the C-terminal propeptide of types I and II procollagens and may enhance the cleavage of that propeptide by BMP1.</text>
</comment>
<dbReference type="InterPro" id="IPR035814">
    <property type="entry name" value="NTR_PCOLCE"/>
</dbReference>
<evidence type="ECO:0000256" key="20">
    <source>
        <dbReference type="SAM" id="Phobius"/>
    </source>
</evidence>
<comment type="subcellular location">
    <subcellularLocation>
        <location evidence="1">Membrane</location>
        <topology evidence="1">Multi-pass membrane protein</topology>
    </subcellularLocation>
    <subcellularLocation>
        <location evidence="2">Secreted</location>
    </subcellularLocation>
</comment>
<dbReference type="PROSITE" id="PS50189">
    <property type="entry name" value="NTR"/>
    <property type="match status" value="1"/>
</dbReference>
<dbReference type="CDD" id="cd03576">
    <property type="entry name" value="NTR_PCOLCE"/>
    <property type="match status" value="1"/>
</dbReference>
<evidence type="ECO:0000256" key="2">
    <source>
        <dbReference type="ARBA" id="ARBA00004613"/>
    </source>
</evidence>
<dbReference type="SUPFAM" id="SSF50242">
    <property type="entry name" value="TIMP-like"/>
    <property type="match status" value="1"/>
</dbReference>
<dbReference type="Pfam" id="PF01759">
    <property type="entry name" value="NTR"/>
    <property type="match status" value="1"/>
</dbReference>
<dbReference type="InterPro" id="IPR018933">
    <property type="entry name" value="Netrin_module_non-TIMP"/>
</dbReference>
<dbReference type="GO" id="GO:0008201">
    <property type="term" value="F:heparin binding"/>
    <property type="evidence" value="ECO:0007669"/>
    <property type="project" value="UniProtKB-KW"/>
</dbReference>
<feature type="binding site" evidence="17">
    <location>
        <position position="315"/>
    </location>
    <ligand>
        <name>Zn(2+)</name>
        <dbReference type="ChEBI" id="CHEBI:29105"/>
    </ligand>
</feature>
<protein>
    <recommendedName>
        <fullName evidence="15">Procollagen C-endopeptidase enhancer 2</fullName>
    </recommendedName>
    <alternativeName>
        <fullName evidence="16">Procollagen COOH-terminal proteinase enhancer 2</fullName>
    </alternativeName>
</protein>
<dbReference type="SMART" id="SM00643">
    <property type="entry name" value="C345C"/>
    <property type="match status" value="1"/>
</dbReference>
<feature type="transmembrane region" description="Helical" evidence="20">
    <location>
        <begin position="240"/>
        <end position="259"/>
    </location>
</feature>
<evidence type="ECO:0000256" key="13">
    <source>
        <dbReference type="ARBA" id="ARBA00056872"/>
    </source>
</evidence>
<organism evidence="23 24">
    <name type="scientific">Sus scrofa</name>
    <name type="common">Pig</name>
    <dbReference type="NCBI Taxonomy" id="9823"/>
    <lineage>
        <taxon>Eukaryota</taxon>
        <taxon>Metazoa</taxon>
        <taxon>Chordata</taxon>
        <taxon>Craniata</taxon>
        <taxon>Vertebrata</taxon>
        <taxon>Euteleostomi</taxon>
        <taxon>Mammalia</taxon>
        <taxon>Eutheria</taxon>
        <taxon>Laurasiatheria</taxon>
        <taxon>Artiodactyla</taxon>
        <taxon>Suina</taxon>
        <taxon>Suidae</taxon>
        <taxon>Sus</taxon>
    </lineage>
</organism>
<dbReference type="GO" id="GO:0016020">
    <property type="term" value="C:membrane"/>
    <property type="evidence" value="ECO:0007669"/>
    <property type="project" value="UniProtKB-SubCell"/>
</dbReference>
<dbReference type="InterPro" id="IPR008993">
    <property type="entry name" value="TIMP-like_OB-fold"/>
</dbReference>
<evidence type="ECO:0000313" key="23">
    <source>
        <dbReference type="Ensembl" id="ENSSSCP00070010714.1"/>
    </source>
</evidence>
<dbReference type="PANTHER" id="PTHR24251">
    <property type="entry name" value="OVOCHYMASE-RELATED"/>
    <property type="match status" value="1"/>
</dbReference>
<dbReference type="FunFam" id="2.60.120.290:FF:000026">
    <property type="entry name" value="Procollagen C-endopeptidase enhancer 2"/>
    <property type="match status" value="1"/>
</dbReference>
<dbReference type="Pfam" id="PF00431">
    <property type="entry name" value="CUB"/>
    <property type="match status" value="2"/>
</dbReference>
<keyword evidence="8" id="KW-0677">Repeat</keyword>
<dbReference type="FunFam" id="2.40.50.120:FF:000015">
    <property type="entry name" value="Procollagen C-endopeptidase enhancer 2"/>
    <property type="match status" value="1"/>
</dbReference>
<dbReference type="InterPro" id="IPR001134">
    <property type="entry name" value="Netrin_domain"/>
</dbReference>
<feature type="domain" description="CUB" evidence="21">
    <location>
        <begin position="382"/>
        <end position="493"/>
    </location>
</feature>
<evidence type="ECO:0000256" key="4">
    <source>
        <dbReference type="ARBA" id="ARBA00022525"/>
    </source>
</evidence>
<feature type="binding site" evidence="17">
    <location>
        <position position="140"/>
    </location>
    <ligand>
        <name>Zn(2+)</name>
        <dbReference type="ChEBI" id="CHEBI:29105"/>
    </ligand>
</feature>
<comment type="subunit">
    <text evidence="14">Interacts with heparin with high affinity, and type I or II collagen.</text>
</comment>
<dbReference type="InterPro" id="IPR000859">
    <property type="entry name" value="CUB_dom"/>
</dbReference>